<reference evidence="1" key="1">
    <citation type="submission" date="2021-06" db="EMBL/GenBank/DDBJ databases">
        <authorList>
            <person name="Kallberg Y."/>
            <person name="Tangrot J."/>
            <person name="Rosling A."/>
        </authorList>
    </citation>
    <scope>NUCLEOTIDE SEQUENCE</scope>
    <source>
        <strain evidence="1">AU212A</strain>
    </source>
</reference>
<name>A0ACA9KLD8_9GLOM</name>
<sequence length="179" mass="21476">MADLDNIQFENEQTIHEDSTIQSNLKRKQPNQKNKSNKRKTQKHEIWNHVIENLDKKLVSYIICSQSYNSQSSSLVVNLKNHFERLHKETYIEILNKELARKNNQNLTKNQTNNQQETEINEPRENNQQETEIETLFREEINKKRRKYKRIILENIIIEDDLFNLFITGLEAENIIIQK</sequence>
<dbReference type="EMBL" id="CAJVPM010001996">
    <property type="protein sequence ID" value="CAG8478022.1"/>
    <property type="molecule type" value="Genomic_DNA"/>
</dbReference>
<accession>A0ACA9KLD8</accession>
<evidence type="ECO:0000313" key="1">
    <source>
        <dbReference type="EMBL" id="CAG8478022.1"/>
    </source>
</evidence>
<keyword evidence="2" id="KW-1185">Reference proteome</keyword>
<protein>
    <submittedName>
        <fullName evidence="1">4554_t:CDS:1</fullName>
    </submittedName>
</protein>
<proteinExistence type="predicted"/>
<evidence type="ECO:0000313" key="2">
    <source>
        <dbReference type="Proteomes" id="UP000789860"/>
    </source>
</evidence>
<dbReference type="Proteomes" id="UP000789860">
    <property type="component" value="Unassembled WGS sequence"/>
</dbReference>
<gene>
    <name evidence="1" type="ORF">SCALOS_LOCUS2310</name>
</gene>
<organism evidence="1 2">
    <name type="scientific">Scutellospora calospora</name>
    <dbReference type="NCBI Taxonomy" id="85575"/>
    <lineage>
        <taxon>Eukaryota</taxon>
        <taxon>Fungi</taxon>
        <taxon>Fungi incertae sedis</taxon>
        <taxon>Mucoromycota</taxon>
        <taxon>Glomeromycotina</taxon>
        <taxon>Glomeromycetes</taxon>
        <taxon>Diversisporales</taxon>
        <taxon>Gigasporaceae</taxon>
        <taxon>Scutellospora</taxon>
    </lineage>
</organism>
<comment type="caution">
    <text evidence="1">The sequence shown here is derived from an EMBL/GenBank/DDBJ whole genome shotgun (WGS) entry which is preliminary data.</text>
</comment>